<feature type="region of interest" description="Disordered" evidence="1">
    <location>
        <begin position="704"/>
        <end position="736"/>
    </location>
</feature>
<dbReference type="Pfam" id="PF05729">
    <property type="entry name" value="NACHT"/>
    <property type="match status" value="1"/>
</dbReference>
<feature type="compositionally biased region" description="Basic residues" evidence="1">
    <location>
        <begin position="725"/>
        <end position="736"/>
    </location>
</feature>
<evidence type="ECO:0000313" key="4">
    <source>
        <dbReference type="Proteomes" id="UP000286931"/>
    </source>
</evidence>
<sequence>MARPERPIEGEGPVPDFARRLREIRRHAGTPQYRVLAERAHYSAAALSQAASGRKLPGWTLAWAFVRACDETQDEATWRAHWDTARSTASPDPVPHGKQLQPIEPPQPSAPTVGLATEPVEAPLTDLKFDELLAAARATGQREEATQLFVHAMRVRRAAAGNPSFRELSVRSQRADRHPRVPFLARSTLSDALSGKRLPSSEVVMAFALACGAGSRELQDWRRTWTHLSLLDVFPPRVPQGPPAAEAPFSMAEVVIHDATDRWSSRFLVEGPMLLAMSTLLVAFLPSLLDVPLPSSWKSVLPVVLSGVAMSLALLYSVGRSRGRTTTPEKSARRLAVRVYHHEKKALRRALDGDHNMLNLRLEHDPRLGPAYLGPPLPGSSRDIDSFFTRIKSSRLIILGAPGAGKTVMARELATRLLTRTPDGPVPVVLHPARKPDGHSLQRWLRDELIAVHHFSKHEADQLAGSRLILPVLDGIDEMSSLESMKELLDDLRSSFPGAVITCRTQRFHQLARTLGPSRGGYAVVKLDRPHRREVHKYLSHRVRDRERWQPVLSLLRTEPSNSSLETPFIRAMTNPGYLVAATTHYEQLSPDGDYVHDIADLITSHSQAPPLLFLLKHAFAQAPTHPAYPSEDALRWLGTLARHARPNARFSTRTLPLRLRWFLPLRLHRFLEWATETGVLRACGPTHFRFSGMGTQALLAMFPGPDDRSGPRARATEAHEDHHLARRIPRTSHPG</sequence>
<dbReference type="SUPFAM" id="SSF47413">
    <property type="entry name" value="lambda repressor-like DNA-binding domains"/>
    <property type="match status" value="1"/>
</dbReference>
<proteinExistence type="predicted"/>
<evidence type="ECO:0000313" key="3">
    <source>
        <dbReference type="EMBL" id="GCD99679.1"/>
    </source>
</evidence>
<reference evidence="3 4" key="1">
    <citation type="submission" date="2018-12" db="EMBL/GenBank/DDBJ databases">
        <title>Draft genome sequence of Embleya hyalina NBRC 13850T.</title>
        <authorList>
            <person name="Komaki H."/>
            <person name="Hosoyama A."/>
            <person name="Kimura A."/>
            <person name="Ichikawa N."/>
            <person name="Tamura T."/>
        </authorList>
    </citation>
    <scope>NUCLEOTIDE SEQUENCE [LARGE SCALE GENOMIC DNA]</scope>
    <source>
        <strain evidence="3 4">NBRC 13850</strain>
    </source>
</reference>
<name>A0A401YYH9_9ACTN</name>
<dbReference type="Gene3D" id="3.40.50.300">
    <property type="entry name" value="P-loop containing nucleotide triphosphate hydrolases"/>
    <property type="match status" value="1"/>
</dbReference>
<organism evidence="3 4">
    <name type="scientific">Embleya hyalina</name>
    <dbReference type="NCBI Taxonomy" id="516124"/>
    <lineage>
        <taxon>Bacteria</taxon>
        <taxon>Bacillati</taxon>
        <taxon>Actinomycetota</taxon>
        <taxon>Actinomycetes</taxon>
        <taxon>Kitasatosporales</taxon>
        <taxon>Streptomycetaceae</taxon>
        <taxon>Embleya</taxon>
    </lineage>
</organism>
<evidence type="ECO:0000259" key="2">
    <source>
        <dbReference type="Pfam" id="PF05729"/>
    </source>
</evidence>
<dbReference type="Proteomes" id="UP000286931">
    <property type="component" value="Unassembled WGS sequence"/>
</dbReference>
<dbReference type="InterPro" id="IPR007111">
    <property type="entry name" value="NACHT_NTPase"/>
</dbReference>
<comment type="caution">
    <text evidence="3">The sequence shown here is derived from an EMBL/GenBank/DDBJ whole genome shotgun (WGS) entry which is preliminary data.</text>
</comment>
<gene>
    <name evidence="3" type="ORF">EHYA_07401</name>
</gene>
<dbReference type="EMBL" id="BIFH01000034">
    <property type="protein sequence ID" value="GCD99679.1"/>
    <property type="molecule type" value="Genomic_DNA"/>
</dbReference>
<feature type="domain" description="NACHT" evidence="2">
    <location>
        <begin position="395"/>
        <end position="534"/>
    </location>
</feature>
<accession>A0A401YYH9</accession>
<dbReference type="InterPro" id="IPR027417">
    <property type="entry name" value="P-loop_NTPase"/>
</dbReference>
<feature type="region of interest" description="Disordered" evidence="1">
    <location>
        <begin position="86"/>
        <end position="112"/>
    </location>
</feature>
<dbReference type="Pfam" id="PF13560">
    <property type="entry name" value="HTH_31"/>
    <property type="match status" value="1"/>
</dbReference>
<feature type="compositionally biased region" description="Basic and acidic residues" evidence="1">
    <location>
        <begin position="706"/>
        <end position="724"/>
    </location>
</feature>
<dbReference type="InterPro" id="IPR010982">
    <property type="entry name" value="Lambda_DNA-bd_dom_sf"/>
</dbReference>
<dbReference type="GO" id="GO:0003677">
    <property type="term" value="F:DNA binding"/>
    <property type="evidence" value="ECO:0007669"/>
    <property type="project" value="InterPro"/>
</dbReference>
<dbReference type="AlphaFoldDB" id="A0A401YYH9"/>
<evidence type="ECO:0000256" key="1">
    <source>
        <dbReference type="SAM" id="MobiDB-lite"/>
    </source>
</evidence>
<keyword evidence="4" id="KW-1185">Reference proteome</keyword>
<protein>
    <submittedName>
        <fullName evidence="3">SARP family transcriptional regulator</fullName>
    </submittedName>
</protein>
<dbReference type="SUPFAM" id="SSF52540">
    <property type="entry name" value="P-loop containing nucleoside triphosphate hydrolases"/>
    <property type="match status" value="1"/>
</dbReference>